<proteinExistence type="predicted"/>
<feature type="region of interest" description="Disordered" evidence="1">
    <location>
        <begin position="173"/>
        <end position="212"/>
    </location>
</feature>
<gene>
    <name evidence="2" type="ORF">HYPSUDRAFT_210505</name>
</gene>
<evidence type="ECO:0000313" key="2">
    <source>
        <dbReference type="EMBL" id="KJA29582.1"/>
    </source>
</evidence>
<dbReference type="OMA" id="FWYMEQV"/>
<organism evidence="2 3">
    <name type="scientific">Hypholoma sublateritium (strain FD-334 SS-4)</name>
    <dbReference type="NCBI Taxonomy" id="945553"/>
    <lineage>
        <taxon>Eukaryota</taxon>
        <taxon>Fungi</taxon>
        <taxon>Dikarya</taxon>
        <taxon>Basidiomycota</taxon>
        <taxon>Agaricomycotina</taxon>
        <taxon>Agaricomycetes</taxon>
        <taxon>Agaricomycetidae</taxon>
        <taxon>Agaricales</taxon>
        <taxon>Agaricineae</taxon>
        <taxon>Strophariaceae</taxon>
        <taxon>Hypholoma</taxon>
    </lineage>
</organism>
<dbReference type="Proteomes" id="UP000054270">
    <property type="component" value="Unassembled WGS sequence"/>
</dbReference>
<evidence type="ECO:0000256" key="1">
    <source>
        <dbReference type="SAM" id="MobiDB-lite"/>
    </source>
</evidence>
<dbReference type="Pfam" id="PF09692">
    <property type="entry name" value="Arb1"/>
    <property type="match status" value="1"/>
</dbReference>
<name>A0A0D2LND1_HYPSF</name>
<dbReference type="OrthoDB" id="435402at2759"/>
<dbReference type="GO" id="GO:0031047">
    <property type="term" value="P:regulatory ncRNA-mediated gene silencing"/>
    <property type="evidence" value="ECO:0007669"/>
    <property type="project" value="InterPro"/>
</dbReference>
<feature type="region of interest" description="Disordered" evidence="1">
    <location>
        <begin position="1"/>
        <end position="21"/>
    </location>
</feature>
<dbReference type="AlphaFoldDB" id="A0A0D2LND1"/>
<keyword evidence="3" id="KW-1185">Reference proteome</keyword>
<sequence>MLASDTKPTAPPPKGGFVNPVDGPFIRFPPFPEAAGGTTVMSFKEFKEGGIRVDPGPNDEEVDSYGIPTVPLSKRHVTDACKTNTKRKRQHEEATARKKAGLSTQRAWWDQWEDTESIRFSIGHNPQSSRFERLHAAAGDFTAGRSWPVNFASETGPKFIWEKFKKYLGVPEGSVVPQDKGKPGEHADVDDEMSDDDVGNDDEEDANEPISTNAIVADRDLPGILAKGAALASNEEKLSLFFDNPELSFKVFMTSHAREMGYIWYDANLDCMPRVILFFVNFLLRSKVLPEVDRELRRSVEILKLAITELPNTSKIAKSFPDKFSLACIACWERKAEGYKPLQPDDAIEPAATSQPLAIPDKEQPDAAMLETDVVAGSSKEAAIAAEPDAPWGTSEAEGAAWGTGSWGTTVDTAVNDEEDARAFAAWFTKDGKEDALLDFLGPTALPLTHRPGIVERSMRRITAIHPPNPNPPNSAPLGEGVLEPNPEAVEVDLDRQFTKLVLSPVAINWDGGECPVYAKPVVLDTPQAPVVNAEKSEAPAEDATPAAIPATIMKAHNPLEDNITLLVENKEPIVGLLRVGILMGGTWVQLTRQGEVVKKKKKGKSKKSLPNYWYMDEFGLTTPSFWAIPAE</sequence>
<reference evidence="3" key="1">
    <citation type="submission" date="2014-04" db="EMBL/GenBank/DDBJ databases">
        <title>Evolutionary Origins and Diversification of the Mycorrhizal Mutualists.</title>
        <authorList>
            <consortium name="DOE Joint Genome Institute"/>
            <consortium name="Mycorrhizal Genomics Consortium"/>
            <person name="Kohler A."/>
            <person name="Kuo A."/>
            <person name="Nagy L.G."/>
            <person name="Floudas D."/>
            <person name="Copeland A."/>
            <person name="Barry K.W."/>
            <person name="Cichocki N."/>
            <person name="Veneault-Fourrey C."/>
            <person name="LaButti K."/>
            <person name="Lindquist E.A."/>
            <person name="Lipzen A."/>
            <person name="Lundell T."/>
            <person name="Morin E."/>
            <person name="Murat C."/>
            <person name="Riley R."/>
            <person name="Ohm R."/>
            <person name="Sun H."/>
            <person name="Tunlid A."/>
            <person name="Henrissat B."/>
            <person name="Grigoriev I.V."/>
            <person name="Hibbett D.S."/>
            <person name="Martin F."/>
        </authorList>
    </citation>
    <scope>NUCLEOTIDE SEQUENCE [LARGE SCALE GENOMIC DNA]</scope>
    <source>
        <strain evidence="3">FD-334 SS-4</strain>
    </source>
</reference>
<dbReference type="STRING" id="945553.A0A0D2LND1"/>
<dbReference type="GO" id="GO:0033167">
    <property type="term" value="C:ARC complex"/>
    <property type="evidence" value="ECO:0007669"/>
    <property type="project" value="InterPro"/>
</dbReference>
<feature type="compositionally biased region" description="Low complexity" evidence="1">
    <location>
        <begin position="392"/>
        <end position="406"/>
    </location>
</feature>
<feature type="compositionally biased region" description="Acidic residues" evidence="1">
    <location>
        <begin position="188"/>
        <end position="207"/>
    </location>
</feature>
<feature type="region of interest" description="Disordered" evidence="1">
    <location>
        <begin position="385"/>
        <end position="406"/>
    </location>
</feature>
<accession>A0A0D2LND1</accession>
<dbReference type="InterPro" id="IPR018606">
    <property type="entry name" value="Arb1"/>
</dbReference>
<dbReference type="EMBL" id="KN817518">
    <property type="protein sequence ID" value="KJA29582.1"/>
    <property type="molecule type" value="Genomic_DNA"/>
</dbReference>
<evidence type="ECO:0000313" key="3">
    <source>
        <dbReference type="Proteomes" id="UP000054270"/>
    </source>
</evidence>
<protein>
    <submittedName>
        <fullName evidence="2">Uncharacterized protein</fullName>
    </submittedName>
</protein>